<sequence length="185" mass="19783">MYKVVLVLTSALLAGCASPAAIDKMTVKPATHSSLPNAQLKENVTIQSVSGGKSTNPLWVSKVGNDGFKLALEESLRNAMLLSNSGQSSKYTLDAKLLSLDQPVAGLDMTVTAAVEYTLTERATQKVLYSKIISTPYTATFSDSAIGFIRIKIANEGAIHENIRSVIEALNQLKLSSDTISMLAY</sequence>
<dbReference type="RefSeq" id="WP_379073715.1">
    <property type="nucleotide sequence ID" value="NZ_JBHTJW010000001.1"/>
</dbReference>
<evidence type="ECO:0000256" key="1">
    <source>
        <dbReference type="SAM" id="SignalP"/>
    </source>
</evidence>
<evidence type="ECO:0008006" key="4">
    <source>
        <dbReference type="Google" id="ProtNLM"/>
    </source>
</evidence>
<keyword evidence="1" id="KW-0732">Signal</keyword>
<feature type="signal peptide" evidence="1">
    <location>
        <begin position="1"/>
        <end position="20"/>
    </location>
</feature>
<name>A0ABW3GJ32_9PROT</name>
<reference evidence="3" key="1">
    <citation type="journal article" date="2019" name="Int. J. Syst. Evol. Microbiol.">
        <title>The Global Catalogue of Microorganisms (GCM) 10K type strain sequencing project: providing services to taxonomists for standard genome sequencing and annotation.</title>
        <authorList>
            <consortium name="The Broad Institute Genomics Platform"/>
            <consortium name="The Broad Institute Genome Sequencing Center for Infectious Disease"/>
            <person name="Wu L."/>
            <person name="Ma J."/>
        </authorList>
    </citation>
    <scope>NUCLEOTIDE SEQUENCE [LARGE SCALE GENOMIC DNA]</scope>
    <source>
        <strain evidence="3">CCUG 59685</strain>
    </source>
</reference>
<feature type="chain" id="PRO_5047265756" description="Lipoprotein" evidence="1">
    <location>
        <begin position="21"/>
        <end position="185"/>
    </location>
</feature>
<evidence type="ECO:0000313" key="3">
    <source>
        <dbReference type="Proteomes" id="UP001597106"/>
    </source>
</evidence>
<gene>
    <name evidence="2" type="ORF">ACFQ1T_02450</name>
</gene>
<dbReference type="EMBL" id="JBHTJW010000001">
    <property type="protein sequence ID" value="MFD0928632.1"/>
    <property type="molecule type" value="Genomic_DNA"/>
</dbReference>
<organism evidence="2 3">
    <name type="scientific">Methylophilus glucosoxydans</name>
    <dbReference type="NCBI Taxonomy" id="752553"/>
    <lineage>
        <taxon>Bacteria</taxon>
        <taxon>Pseudomonadati</taxon>
        <taxon>Pseudomonadota</taxon>
        <taxon>Betaproteobacteria</taxon>
        <taxon>Nitrosomonadales</taxon>
        <taxon>Methylophilaceae</taxon>
        <taxon>Methylophilus</taxon>
    </lineage>
</organism>
<evidence type="ECO:0000313" key="2">
    <source>
        <dbReference type="EMBL" id="MFD0928632.1"/>
    </source>
</evidence>
<dbReference type="PROSITE" id="PS51257">
    <property type="entry name" value="PROKAR_LIPOPROTEIN"/>
    <property type="match status" value="1"/>
</dbReference>
<comment type="caution">
    <text evidence="2">The sequence shown here is derived from an EMBL/GenBank/DDBJ whole genome shotgun (WGS) entry which is preliminary data.</text>
</comment>
<protein>
    <recommendedName>
        <fullName evidence="4">Lipoprotein</fullName>
    </recommendedName>
</protein>
<proteinExistence type="predicted"/>
<keyword evidence="3" id="KW-1185">Reference proteome</keyword>
<dbReference type="Proteomes" id="UP001597106">
    <property type="component" value="Unassembled WGS sequence"/>
</dbReference>
<accession>A0ABW3GJ32</accession>